<proteinExistence type="predicted"/>
<dbReference type="EMBL" id="MU393429">
    <property type="protein sequence ID" value="KAI4869652.1"/>
    <property type="molecule type" value="Genomic_DNA"/>
</dbReference>
<accession>A0ACB9ZDN7</accession>
<organism evidence="1 2">
    <name type="scientific">Hypoxylon rubiginosum</name>
    <dbReference type="NCBI Taxonomy" id="110542"/>
    <lineage>
        <taxon>Eukaryota</taxon>
        <taxon>Fungi</taxon>
        <taxon>Dikarya</taxon>
        <taxon>Ascomycota</taxon>
        <taxon>Pezizomycotina</taxon>
        <taxon>Sordariomycetes</taxon>
        <taxon>Xylariomycetidae</taxon>
        <taxon>Xylariales</taxon>
        <taxon>Hypoxylaceae</taxon>
        <taxon>Hypoxylon</taxon>
    </lineage>
</organism>
<protein>
    <submittedName>
        <fullName evidence="1">Uncharacterized protein</fullName>
    </submittedName>
</protein>
<keyword evidence="2" id="KW-1185">Reference proteome</keyword>
<gene>
    <name evidence="1" type="ORF">F4820DRAFT_385864</name>
</gene>
<reference evidence="1 2" key="1">
    <citation type="journal article" date="2022" name="New Phytol.">
        <title>Ecological generalism drives hyperdiversity of secondary metabolite gene clusters in xylarialean endophytes.</title>
        <authorList>
            <person name="Franco M.E.E."/>
            <person name="Wisecaver J.H."/>
            <person name="Arnold A.E."/>
            <person name="Ju Y.M."/>
            <person name="Slot J.C."/>
            <person name="Ahrendt S."/>
            <person name="Moore L.P."/>
            <person name="Eastman K.E."/>
            <person name="Scott K."/>
            <person name="Konkel Z."/>
            <person name="Mondo S.J."/>
            <person name="Kuo A."/>
            <person name="Hayes R.D."/>
            <person name="Haridas S."/>
            <person name="Andreopoulos B."/>
            <person name="Riley R."/>
            <person name="LaButti K."/>
            <person name="Pangilinan J."/>
            <person name="Lipzen A."/>
            <person name="Amirebrahimi M."/>
            <person name="Yan J."/>
            <person name="Adam C."/>
            <person name="Keymanesh K."/>
            <person name="Ng V."/>
            <person name="Louie K."/>
            <person name="Northen T."/>
            <person name="Drula E."/>
            <person name="Henrissat B."/>
            <person name="Hsieh H.M."/>
            <person name="Youens-Clark K."/>
            <person name="Lutzoni F."/>
            <person name="Miadlikowska J."/>
            <person name="Eastwood D.C."/>
            <person name="Hamelin R.C."/>
            <person name="Grigoriev I.V."/>
            <person name="U'Ren J.M."/>
        </authorList>
    </citation>
    <scope>NUCLEOTIDE SEQUENCE [LARGE SCALE GENOMIC DNA]</scope>
    <source>
        <strain evidence="1 2">CBS 119005</strain>
    </source>
</reference>
<dbReference type="Proteomes" id="UP001497700">
    <property type="component" value="Unassembled WGS sequence"/>
</dbReference>
<sequence>MSLLCLTKSLLSSHCIGGRAFVIGNESCLCGCWWIDSLGMKSSSSLKGGVHTAFTSTLYVVYRYNIKYALVLCTGENRFLTELIVINECLAT</sequence>
<comment type="caution">
    <text evidence="1">The sequence shown here is derived from an EMBL/GenBank/DDBJ whole genome shotgun (WGS) entry which is preliminary data.</text>
</comment>
<evidence type="ECO:0000313" key="1">
    <source>
        <dbReference type="EMBL" id="KAI4869652.1"/>
    </source>
</evidence>
<evidence type="ECO:0000313" key="2">
    <source>
        <dbReference type="Proteomes" id="UP001497700"/>
    </source>
</evidence>
<name>A0ACB9ZDN7_9PEZI</name>